<dbReference type="Pfam" id="PF09286">
    <property type="entry name" value="Pro-kuma_activ"/>
    <property type="match status" value="1"/>
</dbReference>
<evidence type="ECO:0000256" key="9">
    <source>
        <dbReference type="ARBA" id="ARBA00022801"/>
    </source>
</evidence>
<evidence type="ECO:0000256" key="10">
    <source>
        <dbReference type="ARBA" id="ARBA00022825"/>
    </source>
</evidence>
<dbReference type="InterPro" id="IPR015366">
    <property type="entry name" value="S53_propep"/>
</dbReference>
<comment type="catalytic activity">
    <reaction evidence="1">
        <text>Release of an N-terminal tripeptide from a polypeptide.</text>
        <dbReference type="EC" id="3.4.14.10"/>
    </reaction>
</comment>
<keyword evidence="20" id="KW-1185">Reference proteome</keyword>
<evidence type="ECO:0000256" key="15">
    <source>
        <dbReference type="PROSITE-ProRule" id="PRU01032"/>
    </source>
</evidence>
<keyword evidence="9 15" id="KW-0378">Hydrolase</keyword>
<dbReference type="InterPro" id="IPR036852">
    <property type="entry name" value="Peptidase_S8/S53_dom_sf"/>
</dbReference>
<keyword evidence="10 15" id="KW-0720">Serine protease</keyword>
<organism evidence="19 20">
    <name type="scientific">Dendrothele bispora (strain CBS 962.96)</name>
    <dbReference type="NCBI Taxonomy" id="1314807"/>
    <lineage>
        <taxon>Eukaryota</taxon>
        <taxon>Fungi</taxon>
        <taxon>Dikarya</taxon>
        <taxon>Basidiomycota</taxon>
        <taxon>Agaricomycotina</taxon>
        <taxon>Agaricomycetes</taxon>
        <taxon>Agaricomycetidae</taxon>
        <taxon>Agaricales</taxon>
        <taxon>Agaricales incertae sedis</taxon>
        <taxon>Dendrothele</taxon>
    </lineage>
</organism>
<feature type="region of interest" description="Disordered" evidence="16">
    <location>
        <begin position="289"/>
        <end position="310"/>
    </location>
</feature>
<evidence type="ECO:0000256" key="3">
    <source>
        <dbReference type="ARBA" id="ARBA00004239"/>
    </source>
</evidence>
<evidence type="ECO:0000256" key="12">
    <source>
        <dbReference type="ARBA" id="ARBA00023026"/>
    </source>
</evidence>
<dbReference type="Gene3D" id="3.40.50.200">
    <property type="entry name" value="Peptidase S8/S53 domain"/>
    <property type="match status" value="1"/>
</dbReference>
<evidence type="ECO:0000313" key="20">
    <source>
        <dbReference type="Proteomes" id="UP000297245"/>
    </source>
</evidence>
<feature type="active site" description="Charge relay system" evidence="15">
    <location>
        <position position="311"/>
    </location>
</feature>
<dbReference type="PANTHER" id="PTHR14218:SF15">
    <property type="entry name" value="TRIPEPTIDYL-PEPTIDASE 1"/>
    <property type="match status" value="1"/>
</dbReference>
<accession>A0A4S8L970</accession>
<comment type="cofactor">
    <cofactor evidence="15">
        <name>Ca(2+)</name>
        <dbReference type="ChEBI" id="CHEBI:29108"/>
    </cofactor>
    <text evidence="15">Binds 1 Ca(2+) ion per subunit.</text>
</comment>
<dbReference type="EMBL" id="ML179557">
    <property type="protein sequence ID" value="THU85269.1"/>
    <property type="molecule type" value="Genomic_DNA"/>
</dbReference>
<dbReference type="InterPro" id="IPR030400">
    <property type="entry name" value="Sedolisin_dom"/>
</dbReference>
<feature type="active site" description="Charge relay system" evidence="15">
    <location>
        <position position="315"/>
    </location>
</feature>
<keyword evidence="12" id="KW-0843">Virulence</keyword>
<evidence type="ECO:0000256" key="7">
    <source>
        <dbReference type="ARBA" id="ARBA00022723"/>
    </source>
</evidence>
<dbReference type="GO" id="GO:0046872">
    <property type="term" value="F:metal ion binding"/>
    <property type="evidence" value="ECO:0007669"/>
    <property type="project" value="UniProtKB-UniRule"/>
</dbReference>
<evidence type="ECO:0000256" key="14">
    <source>
        <dbReference type="ARBA" id="ARBA00023180"/>
    </source>
</evidence>
<dbReference type="SMART" id="SM00944">
    <property type="entry name" value="Pro-kuma_activ"/>
    <property type="match status" value="1"/>
</dbReference>
<reference evidence="19 20" key="1">
    <citation type="journal article" date="2019" name="Nat. Ecol. Evol.">
        <title>Megaphylogeny resolves global patterns of mushroom evolution.</title>
        <authorList>
            <person name="Varga T."/>
            <person name="Krizsan K."/>
            <person name="Foldi C."/>
            <person name="Dima B."/>
            <person name="Sanchez-Garcia M."/>
            <person name="Sanchez-Ramirez S."/>
            <person name="Szollosi G.J."/>
            <person name="Szarkandi J.G."/>
            <person name="Papp V."/>
            <person name="Albert L."/>
            <person name="Andreopoulos W."/>
            <person name="Angelini C."/>
            <person name="Antonin V."/>
            <person name="Barry K.W."/>
            <person name="Bougher N.L."/>
            <person name="Buchanan P."/>
            <person name="Buyck B."/>
            <person name="Bense V."/>
            <person name="Catcheside P."/>
            <person name="Chovatia M."/>
            <person name="Cooper J."/>
            <person name="Damon W."/>
            <person name="Desjardin D."/>
            <person name="Finy P."/>
            <person name="Geml J."/>
            <person name="Haridas S."/>
            <person name="Hughes K."/>
            <person name="Justo A."/>
            <person name="Karasinski D."/>
            <person name="Kautmanova I."/>
            <person name="Kiss B."/>
            <person name="Kocsube S."/>
            <person name="Kotiranta H."/>
            <person name="LaButti K.M."/>
            <person name="Lechner B.E."/>
            <person name="Liimatainen K."/>
            <person name="Lipzen A."/>
            <person name="Lukacs Z."/>
            <person name="Mihaltcheva S."/>
            <person name="Morgado L.N."/>
            <person name="Niskanen T."/>
            <person name="Noordeloos M.E."/>
            <person name="Ohm R.A."/>
            <person name="Ortiz-Santana B."/>
            <person name="Ovrebo C."/>
            <person name="Racz N."/>
            <person name="Riley R."/>
            <person name="Savchenko A."/>
            <person name="Shiryaev A."/>
            <person name="Soop K."/>
            <person name="Spirin V."/>
            <person name="Szebenyi C."/>
            <person name="Tomsovsky M."/>
            <person name="Tulloss R.E."/>
            <person name="Uehling J."/>
            <person name="Grigoriev I.V."/>
            <person name="Vagvolgyi C."/>
            <person name="Papp T."/>
            <person name="Martin F.M."/>
            <person name="Miettinen O."/>
            <person name="Hibbett D.S."/>
            <person name="Nagy L.G."/>
        </authorList>
    </citation>
    <scope>NUCLEOTIDE SEQUENCE [LARGE SCALE GENOMIC DNA]</scope>
    <source>
        <strain evidence="19 20">CBS 962.96</strain>
    </source>
</reference>
<keyword evidence="11 15" id="KW-0106">Calcium</keyword>
<evidence type="ECO:0000256" key="17">
    <source>
        <dbReference type="SAM" id="SignalP"/>
    </source>
</evidence>
<evidence type="ECO:0000256" key="11">
    <source>
        <dbReference type="ARBA" id="ARBA00022837"/>
    </source>
</evidence>
<dbReference type="GO" id="GO:0008240">
    <property type="term" value="F:tripeptidyl-peptidase activity"/>
    <property type="evidence" value="ECO:0007669"/>
    <property type="project" value="UniProtKB-EC"/>
</dbReference>
<dbReference type="CDD" id="cd11377">
    <property type="entry name" value="Pro-peptidase_S53"/>
    <property type="match status" value="1"/>
</dbReference>
<evidence type="ECO:0000256" key="1">
    <source>
        <dbReference type="ARBA" id="ARBA00001910"/>
    </source>
</evidence>
<keyword evidence="13" id="KW-0865">Zymogen</keyword>
<protein>
    <recommendedName>
        <fullName evidence="4">tripeptidyl-peptidase II</fullName>
        <ecNumber evidence="4">3.4.14.10</ecNumber>
    </recommendedName>
</protein>
<dbReference type="CDD" id="cd04056">
    <property type="entry name" value="Peptidases_S53"/>
    <property type="match status" value="1"/>
</dbReference>
<evidence type="ECO:0000256" key="4">
    <source>
        <dbReference type="ARBA" id="ARBA00012462"/>
    </source>
</evidence>
<dbReference type="SUPFAM" id="SSF52743">
    <property type="entry name" value="Subtilisin-like"/>
    <property type="match status" value="1"/>
</dbReference>
<dbReference type="GO" id="GO:0004252">
    <property type="term" value="F:serine-type endopeptidase activity"/>
    <property type="evidence" value="ECO:0007669"/>
    <property type="project" value="UniProtKB-UniRule"/>
</dbReference>
<gene>
    <name evidence="19" type="ORF">K435DRAFT_391637</name>
</gene>
<keyword evidence="14" id="KW-0325">Glycoprotein</keyword>
<dbReference type="GO" id="GO:0006508">
    <property type="term" value="P:proteolysis"/>
    <property type="evidence" value="ECO:0007669"/>
    <property type="project" value="UniProtKB-KW"/>
</dbReference>
<evidence type="ECO:0000256" key="5">
    <source>
        <dbReference type="ARBA" id="ARBA00022525"/>
    </source>
</evidence>
<keyword evidence="5" id="KW-0964">Secreted</keyword>
<name>A0A4S8L970_DENBC</name>
<comment type="function">
    <text evidence="2">Secreted tripeptidyl-peptidase which degrades proteins at acidic pHs and is involved in virulence.</text>
</comment>
<evidence type="ECO:0000256" key="2">
    <source>
        <dbReference type="ARBA" id="ARBA00002451"/>
    </source>
</evidence>
<keyword evidence="6 15" id="KW-0645">Protease</keyword>
<dbReference type="SUPFAM" id="SSF54897">
    <property type="entry name" value="Protease propeptides/inhibitors"/>
    <property type="match status" value="1"/>
</dbReference>
<dbReference type="OrthoDB" id="409122at2759"/>
<feature type="binding site" evidence="15">
    <location>
        <position position="574"/>
    </location>
    <ligand>
        <name>Ca(2+)</name>
        <dbReference type="ChEBI" id="CHEBI:29108"/>
    </ligand>
</feature>
<evidence type="ECO:0000259" key="18">
    <source>
        <dbReference type="PROSITE" id="PS51695"/>
    </source>
</evidence>
<feature type="chain" id="PRO_5020817639" description="tripeptidyl-peptidase II" evidence="17">
    <location>
        <begin position="23"/>
        <end position="595"/>
    </location>
</feature>
<dbReference type="AlphaFoldDB" id="A0A4S8L970"/>
<feature type="active site" description="Charge relay system" evidence="15">
    <location>
        <position position="512"/>
    </location>
</feature>
<evidence type="ECO:0000256" key="8">
    <source>
        <dbReference type="ARBA" id="ARBA00022729"/>
    </source>
</evidence>
<feature type="domain" description="Peptidase S53" evidence="18">
    <location>
        <begin position="235"/>
        <end position="594"/>
    </location>
</feature>
<dbReference type="PROSITE" id="PS51695">
    <property type="entry name" value="SEDOLISIN"/>
    <property type="match status" value="1"/>
</dbReference>
<evidence type="ECO:0000256" key="16">
    <source>
        <dbReference type="SAM" id="MobiDB-lite"/>
    </source>
</evidence>
<dbReference type="EC" id="3.4.14.10" evidence="4"/>
<keyword evidence="7 15" id="KW-0479">Metal-binding</keyword>
<sequence>MFGSHLLLWASLALLNLTNVEAETASHTKKTMVVMEKRDKIPGNFIKTGIAHNDTLLQLKIGLKPNDRSGLEKALFDASTPGGAQYGKYLNTETVNSYMSASPSAISAISSWLIENGISESEIRFESKGSTGDWLAVSVPVSVANGLFDTEFHSFAHKRSEDTAVRAMEYSVPRELLEHIALVHPIVTFGLNDPGNSGVAALAIGHGVPRGTTVDINAAEPIERAQEIDENCATEVTPACLQALYKIPKTPATQKSNRLGVPGLIQQWAQIADLRAFLGKYRPDMDPNATFSVETLTGGEDPQGPDKAGSEANLDIEYTVGLATGVPTTFISAGCDNCDGAHGFLDVVEFISNQTNPPQTISMSYGFAEEDISPELARRICDAYMALTSRGVTLIFGSGDAGVSGAIPGNETTCTSFRATFPGGCPYITSVGGTEGIYPEVAANFSSGGFSNVFSRPSFQEDFVSSYLENHLGETYAGLYNRSGRAFPDIAAQANNVQIVDGGNFPSIWGTSASGPIFASMIALVNDRLIEAGKPPLGFLNPFLYSNSHIFHDITIGNNPGCNTPGFNATQGWDPITGLGTPDFEKLLFAAGIEI</sequence>
<dbReference type="InterPro" id="IPR050819">
    <property type="entry name" value="Tripeptidyl-peptidase_I"/>
</dbReference>
<comment type="subcellular location">
    <subcellularLocation>
        <location evidence="3">Secreted</location>
        <location evidence="3">Extracellular space</location>
    </subcellularLocation>
</comment>
<feature type="binding site" evidence="15">
    <location>
        <position position="553"/>
    </location>
    <ligand>
        <name>Ca(2+)</name>
        <dbReference type="ChEBI" id="CHEBI:29108"/>
    </ligand>
</feature>
<feature type="signal peptide" evidence="17">
    <location>
        <begin position="1"/>
        <end position="22"/>
    </location>
</feature>
<evidence type="ECO:0000256" key="13">
    <source>
        <dbReference type="ARBA" id="ARBA00023145"/>
    </source>
</evidence>
<evidence type="ECO:0000313" key="19">
    <source>
        <dbReference type="EMBL" id="THU85269.1"/>
    </source>
</evidence>
<dbReference type="FunFam" id="3.40.50.200:FF:000015">
    <property type="entry name" value="Tripeptidyl peptidase A"/>
    <property type="match status" value="1"/>
</dbReference>
<dbReference type="PANTHER" id="PTHR14218">
    <property type="entry name" value="PROTEASE S8 TRIPEPTIDYL PEPTIDASE I CLN2"/>
    <property type="match status" value="1"/>
</dbReference>
<feature type="binding site" evidence="15">
    <location>
        <position position="572"/>
    </location>
    <ligand>
        <name>Ca(2+)</name>
        <dbReference type="ChEBI" id="CHEBI:29108"/>
    </ligand>
</feature>
<keyword evidence="8 17" id="KW-0732">Signal</keyword>
<evidence type="ECO:0000256" key="6">
    <source>
        <dbReference type="ARBA" id="ARBA00022670"/>
    </source>
</evidence>
<feature type="binding site" evidence="15">
    <location>
        <position position="554"/>
    </location>
    <ligand>
        <name>Ca(2+)</name>
        <dbReference type="ChEBI" id="CHEBI:29108"/>
    </ligand>
</feature>
<dbReference type="Proteomes" id="UP000297245">
    <property type="component" value="Unassembled WGS sequence"/>
</dbReference>
<proteinExistence type="predicted"/>
<dbReference type="GO" id="GO:0005576">
    <property type="term" value="C:extracellular region"/>
    <property type="evidence" value="ECO:0007669"/>
    <property type="project" value="UniProtKB-SubCell"/>
</dbReference>